<name>A0A840N176_9BRAD</name>
<dbReference type="EMBL" id="JACHIJ010000003">
    <property type="protein sequence ID" value="MBB5052702.1"/>
    <property type="molecule type" value="Genomic_DNA"/>
</dbReference>
<proteinExistence type="predicted"/>
<dbReference type="Proteomes" id="UP000521227">
    <property type="component" value="Unassembled WGS sequence"/>
</dbReference>
<gene>
    <name evidence="1" type="ORF">HNQ36_002676</name>
</gene>
<organism evidence="1 2">
    <name type="scientific">Afipia massiliensis</name>
    <dbReference type="NCBI Taxonomy" id="211460"/>
    <lineage>
        <taxon>Bacteria</taxon>
        <taxon>Pseudomonadati</taxon>
        <taxon>Pseudomonadota</taxon>
        <taxon>Alphaproteobacteria</taxon>
        <taxon>Hyphomicrobiales</taxon>
        <taxon>Nitrobacteraceae</taxon>
        <taxon>Afipia</taxon>
    </lineage>
</organism>
<evidence type="ECO:0000313" key="2">
    <source>
        <dbReference type="Proteomes" id="UP000521227"/>
    </source>
</evidence>
<dbReference type="AlphaFoldDB" id="A0A840N176"/>
<comment type="caution">
    <text evidence="1">The sequence shown here is derived from an EMBL/GenBank/DDBJ whole genome shotgun (WGS) entry which is preliminary data.</text>
</comment>
<protein>
    <submittedName>
        <fullName evidence="1">Uncharacterized protein</fullName>
    </submittedName>
</protein>
<sequence length="88" mass="10583">MEKRYQHYRLEWRGLEIEVRYCPHWSACFAHLEIESMCRSPLPVTDTGYRSVYTQAATVERLGGPLSLVEDWLDRQADHKEQLHLRHW</sequence>
<reference evidence="1 2" key="1">
    <citation type="submission" date="2020-08" db="EMBL/GenBank/DDBJ databases">
        <title>Genomic Encyclopedia of Type Strains, Phase IV (KMG-IV): sequencing the most valuable type-strain genomes for metagenomic binning, comparative biology and taxonomic classification.</title>
        <authorList>
            <person name="Goeker M."/>
        </authorList>
    </citation>
    <scope>NUCLEOTIDE SEQUENCE [LARGE SCALE GENOMIC DNA]</scope>
    <source>
        <strain evidence="1 2">DSM 17498</strain>
    </source>
</reference>
<evidence type="ECO:0000313" key="1">
    <source>
        <dbReference type="EMBL" id="MBB5052702.1"/>
    </source>
</evidence>
<dbReference type="RefSeq" id="WP_184085718.1">
    <property type="nucleotide sequence ID" value="NZ_JACHIJ010000003.1"/>
</dbReference>
<accession>A0A840N176</accession>